<dbReference type="SUPFAM" id="SSF160443">
    <property type="entry name" value="SMR domain-like"/>
    <property type="match status" value="1"/>
</dbReference>
<dbReference type="InterPro" id="IPR011990">
    <property type="entry name" value="TPR-like_helical_dom_sf"/>
</dbReference>
<dbReference type="InterPro" id="IPR002625">
    <property type="entry name" value="Smr_dom"/>
</dbReference>
<accession>A0AAV0DE76</accession>
<sequence length="459" mass="51664">MMMMIGAGIASPPPLKSQIRIPRRRLSKSECQCALSKRGERFLNSLLVASPNEDRLNTLLRKFVASSPRSVALGTLSHLLSPASAAPSHPRLSSLPLPLYLAMSQAPWFSWNSKLAADIIALLHKQKQFDEAETLTAEALSRLSTGGKRELFFFYCHLINSQSKHKSREPVLHCCAKLKLLLHSGPTPLHLKQSVYKSMIQAMCRIGLPSESEKLMDEMRRAGIKLSRFEFRWIVYGYGIRGQFGEMRRMVAQMQRKGFWMDTVTSNMVLSSFGAHGELLEMAAWLQKMKEDWGVAVSIRTYNSVLNSCPKLNLLLYDSIKNNEDLPLSLEELVAKLSREEGSLVLNLATERKVEWGVELDLHGMHLGTAYVIMLLWFEEVRTRCESGDNDNLPSEIRVVCGVGKHSAIRGKSPVKGLVKKMLQQMGCPLRNDSKNNGCFVAKGRVLKDWMSLYNKSLL</sequence>
<evidence type="ECO:0000256" key="1">
    <source>
        <dbReference type="ARBA" id="ARBA00007626"/>
    </source>
</evidence>
<evidence type="ECO:0000256" key="2">
    <source>
        <dbReference type="ARBA" id="ARBA00022737"/>
    </source>
</evidence>
<gene>
    <name evidence="5" type="ORF">CEPIT_LOCUS14168</name>
</gene>
<dbReference type="Pfam" id="PF01535">
    <property type="entry name" value="PPR"/>
    <property type="match status" value="2"/>
</dbReference>
<keyword evidence="6" id="KW-1185">Reference proteome</keyword>
<reference evidence="5" key="1">
    <citation type="submission" date="2022-07" db="EMBL/GenBank/DDBJ databases">
        <authorList>
            <person name="Macas J."/>
            <person name="Novak P."/>
            <person name="Neumann P."/>
        </authorList>
    </citation>
    <scope>NUCLEOTIDE SEQUENCE</scope>
</reference>
<proteinExistence type="inferred from homology"/>
<dbReference type="Proteomes" id="UP001152523">
    <property type="component" value="Unassembled WGS sequence"/>
</dbReference>
<dbReference type="EMBL" id="CAMAPF010000096">
    <property type="protein sequence ID" value="CAH9097835.1"/>
    <property type="molecule type" value="Genomic_DNA"/>
</dbReference>
<name>A0AAV0DE76_9ASTE</name>
<dbReference type="AlphaFoldDB" id="A0AAV0DE76"/>
<comment type="caution">
    <text evidence="5">The sequence shown here is derived from an EMBL/GenBank/DDBJ whole genome shotgun (WGS) entry which is preliminary data.</text>
</comment>
<dbReference type="NCBIfam" id="TIGR00756">
    <property type="entry name" value="PPR"/>
    <property type="match status" value="1"/>
</dbReference>
<dbReference type="InterPro" id="IPR036063">
    <property type="entry name" value="Smr_dom_sf"/>
</dbReference>
<dbReference type="PROSITE" id="PS51375">
    <property type="entry name" value="PPR"/>
    <property type="match status" value="1"/>
</dbReference>
<dbReference type="PROSITE" id="PS50828">
    <property type="entry name" value="SMR"/>
    <property type="match status" value="1"/>
</dbReference>
<organism evidence="5 6">
    <name type="scientific">Cuscuta epithymum</name>
    <dbReference type="NCBI Taxonomy" id="186058"/>
    <lineage>
        <taxon>Eukaryota</taxon>
        <taxon>Viridiplantae</taxon>
        <taxon>Streptophyta</taxon>
        <taxon>Embryophyta</taxon>
        <taxon>Tracheophyta</taxon>
        <taxon>Spermatophyta</taxon>
        <taxon>Magnoliopsida</taxon>
        <taxon>eudicotyledons</taxon>
        <taxon>Gunneridae</taxon>
        <taxon>Pentapetalae</taxon>
        <taxon>asterids</taxon>
        <taxon>lamiids</taxon>
        <taxon>Solanales</taxon>
        <taxon>Convolvulaceae</taxon>
        <taxon>Cuscuteae</taxon>
        <taxon>Cuscuta</taxon>
        <taxon>Cuscuta subgen. Cuscuta</taxon>
    </lineage>
</organism>
<comment type="similarity">
    <text evidence="1">Belongs to the PPR family. P subfamily.</text>
</comment>
<evidence type="ECO:0000259" key="4">
    <source>
        <dbReference type="PROSITE" id="PS50828"/>
    </source>
</evidence>
<dbReference type="Gene3D" id="3.30.1370.110">
    <property type="match status" value="1"/>
</dbReference>
<dbReference type="PANTHER" id="PTHR47447">
    <property type="entry name" value="OS03G0856100 PROTEIN"/>
    <property type="match status" value="1"/>
</dbReference>
<dbReference type="Gene3D" id="1.25.40.10">
    <property type="entry name" value="Tetratricopeptide repeat domain"/>
    <property type="match status" value="1"/>
</dbReference>
<feature type="domain" description="Smr" evidence="4">
    <location>
        <begin position="360"/>
        <end position="445"/>
    </location>
</feature>
<dbReference type="SMART" id="SM00463">
    <property type="entry name" value="SMR"/>
    <property type="match status" value="1"/>
</dbReference>
<dbReference type="InterPro" id="IPR002885">
    <property type="entry name" value="PPR_rpt"/>
</dbReference>
<evidence type="ECO:0000256" key="3">
    <source>
        <dbReference type="PROSITE-ProRule" id="PRU00708"/>
    </source>
</evidence>
<feature type="repeat" description="PPR" evidence="3">
    <location>
        <begin position="192"/>
        <end position="226"/>
    </location>
</feature>
<dbReference type="PANTHER" id="PTHR47447:SF15">
    <property type="entry name" value="OS02G0120000 PROTEIN"/>
    <property type="match status" value="1"/>
</dbReference>
<keyword evidence="2" id="KW-0677">Repeat</keyword>
<evidence type="ECO:0000313" key="6">
    <source>
        <dbReference type="Proteomes" id="UP001152523"/>
    </source>
</evidence>
<protein>
    <recommendedName>
        <fullName evidence="4">Smr domain-containing protein</fullName>
    </recommendedName>
</protein>
<evidence type="ECO:0000313" key="5">
    <source>
        <dbReference type="EMBL" id="CAH9097835.1"/>
    </source>
</evidence>